<organism evidence="1 2">
    <name type="scientific">Chryseobacterium tructae</name>
    <dbReference type="NCBI Taxonomy" id="1037380"/>
    <lineage>
        <taxon>Bacteria</taxon>
        <taxon>Pseudomonadati</taxon>
        <taxon>Bacteroidota</taxon>
        <taxon>Flavobacteriia</taxon>
        <taxon>Flavobacteriales</taxon>
        <taxon>Weeksellaceae</taxon>
        <taxon>Chryseobacterium group</taxon>
        <taxon>Chryseobacterium</taxon>
    </lineage>
</organism>
<name>A0ABV7XRZ9_9FLAO</name>
<sequence>MKTSVLILFIAIFQISCFQKNSDLSFLNGEWVSDSIKVKNNNHWREFLYFKNGKLLAQTTWWGQNYVLNKNLDIQKNQFTDAKGNIYSIKLIDSLTIEVKGKEYYGKFIKEKFQPENIDSTIIEFEQAQKNRNQLIGNWKIIKLEKKLRSDADLNDPINQEFLKSTEFEKLLDIPTSSINHINLDLENFTIHLKNGKNYQYPYVLGPESFELFSEDMVFSLNYKIESPHQFRIKTYNTIGIYIDIIFAKQ</sequence>
<gene>
    <name evidence="1" type="ORF">ACFONJ_06430</name>
</gene>
<accession>A0ABV7XRZ9</accession>
<dbReference type="EMBL" id="JBHRYO010000002">
    <property type="protein sequence ID" value="MFC3755597.1"/>
    <property type="molecule type" value="Genomic_DNA"/>
</dbReference>
<dbReference type="Proteomes" id="UP001595735">
    <property type="component" value="Unassembled WGS sequence"/>
</dbReference>
<protein>
    <recommendedName>
        <fullName evidence="3">Lipocalin-like domain-containing protein</fullName>
    </recommendedName>
</protein>
<evidence type="ECO:0000313" key="1">
    <source>
        <dbReference type="EMBL" id="MFC3755597.1"/>
    </source>
</evidence>
<evidence type="ECO:0008006" key="3">
    <source>
        <dbReference type="Google" id="ProtNLM"/>
    </source>
</evidence>
<reference evidence="2" key="1">
    <citation type="journal article" date="2019" name="Int. J. Syst. Evol. Microbiol.">
        <title>The Global Catalogue of Microorganisms (GCM) 10K type strain sequencing project: providing services to taxonomists for standard genome sequencing and annotation.</title>
        <authorList>
            <consortium name="The Broad Institute Genomics Platform"/>
            <consortium name="The Broad Institute Genome Sequencing Center for Infectious Disease"/>
            <person name="Wu L."/>
            <person name="Ma J."/>
        </authorList>
    </citation>
    <scope>NUCLEOTIDE SEQUENCE [LARGE SCALE GENOMIC DNA]</scope>
    <source>
        <strain evidence="2">CECT 7798</strain>
    </source>
</reference>
<evidence type="ECO:0000313" key="2">
    <source>
        <dbReference type="Proteomes" id="UP001595735"/>
    </source>
</evidence>
<keyword evidence="2" id="KW-1185">Reference proteome</keyword>
<comment type="caution">
    <text evidence="1">The sequence shown here is derived from an EMBL/GenBank/DDBJ whole genome shotgun (WGS) entry which is preliminary data.</text>
</comment>
<dbReference type="RefSeq" id="WP_290295634.1">
    <property type="nucleotide sequence ID" value="NZ_JAUFQR010000001.1"/>
</dbReference>
<proteinExistence type="predicted"/>